<evidence type="ECO:0000313" key="3">
    <source>
        <dbReference type="Proteomes" id="UP001642409"/>
    </source>
</evidence>
<dbReference type="EMBL" id="CATOUU010000779">
    <property type="protein sequence ID" value="CAI9947699.1"/>
    <property type="molecule type" value="Genomic_DNA"/>
</dbReference>
<name>A0AA86PWS9_9EUKA</name>
<dbReference type="Proteomes" id="UP001642409">
    <property type="component" value="Unassembled WGS sequence"/>
</dbReference>
<accession>A0AA86PWS9</accession>
<protein>
    <submittedName>
        <fullName evidence="2">Hypothetical_protein</fullName>
    </submittedName>
</protein>
<reference evidence="1" key="1">
    <citation type="submission" date="2023-06" db="EMBL/GenBank/DDBJ databases">
        <authorList>
            <person name="Kurt Z."/>
        </authorList>
    </citation>
    <scope>NUCLEOTIDE SEQUENCE</scope>
</reference>
<evidence type="ECO:0000313" key="1">
    <source>
        <dbReference type="EMBL" id="CAI9947699.1"/>
    </source>
</evidence>
<evidence type="ECO:0000313" key="2">
    <source>
        <dbReference type="EMBL" id="CAL6074981.1"/>
    </source>
</evidence>
<sequence>MITGNVMLFIDYIQNERKGKLKKQMTSIYLTIQPRACHQRASKIEKRQPLYSLETQMVRRRWIPVQIGLHEAAALRPWMIVPESLLVLTVNVRTCCTQVQNE</sequence>
<dbReference type="AlphaFoldDB" id="A0AA86PWS9"/>
<dbReference type="EMBL" id="CAXDID020000311">
    <property type="protein sequence ID" value="CAL6074981.1"/>
    <property type="molecule type" value="Genomic_DNA"/>
</dbReference>
<reference evidence="2 3" key="2">
    <citation type="submission" date="2024-07" db="EMBL/GenBank/DDBJ databases">
        <authorList>
            <person name="Akdeniz Z."/>
        </authorList>
    </citation>
    <scope>NUCLEOTIDE SEQUENCE [LARGE SCALE GENOMIC DNA]</scope>
</reference>
<organism evidence="1">
    <name type="scientific">Hexamita inflata</name>
    <dbReference type="NCBI Taxonomy" id="28002"/>
    <lineage>
        <taxon>Eukaryota</taxon>
        <taxon>Metamonada</taxon>
        <taxon>Diplomonadida</taxon>
        <taxon>Hexamitidae</taxon>
        <taxon>Hexamitinae</taxon>
        <taxon>Hexamita</taxon>
    </lineage>
</organism>
<keyword evidence="3" id="KW-1185">Reference proteome</keyword>
<comment type="caution">
    <text evidence="1">The sequence shown here is derived from an EMBL/GenBank/DDBJ whole genome shotgun (WGS) entry which is preliminary data.</text>
</comment>
<gene>
    <name evidence="1" type="ORF">HINF_LOCUS35344</name>
    <name evidence="2" type="ORF">HINF_LOCUS56985</name>
</gene>
<proteinExistence type="predicted"/>